<dbReference type="AlphaFoldDB" id="A0A411E6Y9"/>
<keyword evidence="2" id="KW-1185">Reference proteome</keyword>
<proteinExistence type="predicted"/>
<dbReference type="KEGG" id="mur:EQY75_01055"/>
<protein>
    <submittedName>
        <fullName evidence="1">Alpha-ketoglutarate decarboxylase</fullName>
    </submittedName>
</protein>
<accession>A0A411E6Y9</accession>
<dbReference type="PROSITE" id="PS51257">
    <property type="entry name" value="PROKAR_LIPOPROTEIN"/>
    <property type="match status" value="1"/>
</dbReference>
<dbReference type="RefSeq" id="WP_129602076.1">
    <property type="nucleotide sequence ID" value="NZ_CP035544.1"/>
</dbReference>
<dbReference type="Proteomes" id="UP000290889">
    <property type="component" value="Chromosome"/>
</dbReference>
<evidence type="ECO:0000313" key="2">
    <source>
        <dbReference type="Proteomes" id="UP000290889"/>
    </source>
</evidence>
<sequence length="177" mass="19889">MNTSAAKKIQNLLFFFFFSTMLLGCYAQGRYPGSSFWSELRYGGSFGLGFGNNSLNIVAAPAAVYPVSEHFAIGSNLSFNYAKFGEAKFTAYGAGILGYYNPIPALQFSSEFEQLRVNRSFGSAFPELRENYWLPVLFLGVGYTSGPVTFGLRYDILYDEDKSLYADPWMPFIRVFF</sequence>
<dbReference type="EMBL" id="CP035544">
    <property type="protein sequence ID" value="QBA63260.1"/>
    <property type="molecule type" value="Genomic_DNA"/>
</dbReference>
<name>A0A411E6Y9_9FLAO</name>
<evidence type="ECO:0000313" key="1">
    <source>
        <dbReference type="EMBL" id="QBA63260.1"/>
    </source>
</evidence>
<organism evidence="1 2">
    <name type="scientific">Muriicola soli</name>
    <dbReference type="NCBI Taxonomy" id="2507538"/>
    <lineage>
        <taxon>Bacteria</taxon>
        <taxon>Pseudomonadati</taxon>
        <taxon>Bacteroidota</taxon>
        <taxon>Flavobacteriia</taxon>
        <taxon>Flavobacteriales</taxon>
        <taxon>Flavobacteriaceae</taxon>
        <taxon>Muriicola</taxon>
    </lineage>
</organism>
<gene>
    <name evidence="1" type="ORF">EQY75_01055</name>
</gene>
<dbReference type="OrthoDB" id="1160493at2"/>
<reference evidence="1 2" key="1">
    <citation type="submission" date="2019-01" db="EMBL/GenBank/DDBJ databases">
        <title>Muriicola soli sp. nov., isolated from soil.</title>
        <authorList>
            <person name="Kang H.J."/>
            <person name="Kim S.B."/>
        </authorList>
    </citation>
    <scope>NUCLEOTIDE SEQUENCE [LARGE SCALE GENOMIC DNA]</scope>
    <source>
        <strain evidence="1 2">MMS17-SY002</strain>
    </source>
</reference>